<dbReference type="RefSeq" id="WP_257465796.1">
    <property type="nucleotide sequence ID" value="NZ_JANJZT010000064.1"/>
</dbReference>
<organism evidence="1 2">
    <name type="scientific">Blautia caecimuris</name>
    <dbReference type="NCBI Taxonomy" id="1796615"/>
    <lineage>
        <taxon>Bacteria</taxon>
        <taxon>Bacillati</taxon>
        <taxon>Bacillota</taxon>
        <taxon>Clostridia</taxon>
        <taxon>Lachnospirales</taxon>
        <taxon>Lachnospiraceae</taxon>
        <taxon>Blautia</taxon>
    </lineage>
</organism>
<sequence>MNTKIEKKCYETPSMKETSTGKVREAGIVIVIVVGVAVTGV</sequence>
<dbReference type="EMBL" id="JBEPMJ010000064">
    <property type="protein sequence ID" value="MET3752568.1"/>
    <property type="molecule type" value="Genomic_DNA"/>
</dbReference>
<keyword evidence="2" id="KW-1185">Reference proteome</keyword>
<name>A0ABV2M7X0_9FIRM</name>
<protein>
    <submittedName>
        <fullName evidence="1">Uncharacterized protein</fullName>
    </submittedName>
</protein>
<evidence type="ECO:0000313" key="1">
    <source>
        <dbReference type="EMBL" id="MET3752568.1"/>
    </source>
</evidence>
<comment type="caution">
    <text evidence="1">The sequence shown here is derived from an EMBL/GenBank/DDBJ whole genome shotgun (WGS) entry which is preliminary data.</text>
</comment>
<reference evidence="1 2" key="1">
    <citation type="submission" date="2024-06" db="EMBL/GenBank/DDBJ databases">
        <title>Genomic Encyclopedia of Type Strains, Phase IV (KMG-IV): sequencing the most valuable type-strain genomes for metagenomic binning, comparative biology and taxonomic classification.</title>
        <authorList>
            <person name="Goeker M."/>
        </authorList>
    </citation>
    <scope>NUCLEOTIDE SEQUENCE [LARGE SCALE GENOMIC DNA]</scope>
    <source>
        <strain evidence="1 2">DSM 29492</strain>
    </source>
</reference>
<evidence type="ECO:0000313" key="2">
    <source>
        <dbReference type="Proteomes" id="UP001549106"/>
    </source>
</evidence>
<dbReference type="Proteomes" id="UP001549106">
    <property type="component" value="Unassembled WGS sequence"/>
</dbReference>
<accession>A0ABV2M7X0</accession>
<proteinExistence type="predicted"/>
<gene>
    <name evidence="1" type="ORF">ABID24_003842</name>
</gene>